<dbReference type="HAMAP" id="MF_02060">
    <property type="entry name" value="tRNA_methyltr_TrmH"/>
    <property type="match status" value="1"/>
</dbReference>
<evidence type="ECO:0000256" key="1">
    <source>
        <dbReference type="ARBA" id="ARBA00022555"/>
    </source>
</evidence>
<feature type="binding site" evidence="7">
    <location>
        <position position="160"/>
    </location>
    <ligand>
        <name>S-adenosyl-L-methionine</name>
        <dbReference type="ChEBI" id="CHEBI:59789"/>
    </ligand>
</feature>
<keyword evidence="10" id="KW-1185">Reference proteome</keyword>
<dbReference type="Gene3D" id="3.40.1280.10">
    <property type="match status" value="1"/>
</dbReference>
<sequence length="213" mass="24595">MSLELLKYLEGFITEERKKRFIEILAERTNHFTVAIEDVYQLHNTSAVIRSCDVFGIQNVHIVEKQFGERLDKNIAMGSQKWVDTTKYNNVSDCVEALRKRGYQIIATSPHVDANMLQDFDFYKKSALFFGTEKSGLTPELIKQADGFLKIPMYGFTESLNISVSAAIILQDLTTKLRSSDINWQLTSEEIIEKRIDWTKKSIRSLDDVLKRF</sequence>
<dbReference type="EMBL" id="JH651379">
    <property type="protein sequence ID" value="EIJ40016.1"/>
    <property type="molecule type" value="Genomic_DNA"/>
</dbReference>
<gene>
    <name evidence="7" type="primary">trmH</name>
    <name evidence="9" type="ORF">JoomaDRAFT_3063</name>
</gene>
<comment type="catalytic activity">
    <reaction evidence="7">
        <text>guanosine(18) in tRNA + S-adenosyl-L-methionine = 2'-O-methylguanosine(18) in tRNA + S-adenosyl-L-homocysteine + H(+)</text>
        <dbReference type="Rhea" id="RHEA:20077"/>
        <dbReference type="Rhea" id="RHEA-COMP:10190"/>
        <dbReference type="Rhea" id="RHEA-COMP:10192"/>
        <dbReference type="ChEBI" id="CHEBI:15378"/>
        <dbReference type="ChEBI" id="CHEBI:57856"/>
        <dbReference type="ChEBI" id="CHEBI:59789"/>
        <dbReference type="ChEBI" id="CHEBI:74269"/>
        <dbReference type="ChEBI" id="CHEBI:74445"/>
        <dbReference type="EC" id="2.1.1.34"/>
    </reaction>
</comment>
<dbReference type="InterPro" id="IPR001537">
    <property type="entry name" value="SpoU_MeTrfase"/>
</dbReference>
<dbReference type="HOGENOM" id="CLU_021322_4_1_10"/>
<dbReference type="GO" id="GO:0141100">
    <property type="term" value="F:tRNA (guanine(18)-2'-O)-methyltransferase activity"/>
    <property type="evidence" value="ECO:0007669"/>
    <property type="project" value="UniProtKB-UniRule"/>
</dbReference>
<organism evidence="9 10">
    <name type="scientific">Galbibacter orientalis DSM 19592</name>
    <dbReference type="NCBI Taxonomy" id="926559"/>
    <lineage>
        <taxon>Bacteria</taxon>
        <taxon>Pseudomonadati</taxon>
        <taxon>Bacteroidota</taxon>
        <taxon>Flavobacteriia</taxon>
        <taxon>Flavobacteriales</taxon>
        <taxon>Flavobacteriaceae</taxon>
        <taxon>Galbibacter</taxon>
    </lineage>
</organism>
<accession>I3C8S3</accession>
<keyword evidence="3 7" id="KW-0808">Transferase</keyword>
<reference evidence="9 10" key="1">
    <citation type="submission" date="2012-02" db="EMBL/GenBank/DDBJ databases">
        <title>Improved High-Quality Draft genome of Joostella marina DSM 19592.</title>
        <authorList>
            <consortium name="US DOE Joint Genome Institute (JGI-PGF)"/>
            <person name="Lucas S."/>
            <person name="Copeland A."/>
            <person name="Lapidus A."/>
            <person name="Bruce D."/>
            <person name="Goodwin L."/>
            <person name="Pitluck S."/>
            <person name="Peters L."/>
            <person name="Chertkov O."/>
            <person name="Ovchinnikova G."/>
            <person name="Kyrpides N."/>
            <person name="Mavromatis K."/>
            <person name="Detter J.C."/>
            <person name="Han C."/>
            <person name="Land M."/>
            <person name="Hauser L."/>
            <person name="Markowitz V."/>
            <person name="Cheng J.-F."/>
            <person name="Hugenholtz P."/>
            <person name="Woyke T."/>
            <person name="Wu D."/>
            <person name="Tindall B."/>
            <person name="Brambilla E."/>
            <person name="Klenk H.-P."/>
            <person name="Eisen J.A."/>
        </authorList>
    </citation>
    <scope>NUCLEOTIDE SEQUENCE [LARGE SCALE GENOMIC DNA]</scope>
    <source>
        <strain evidence="9 10">DSM 19592</strain>
    </source>
</reference>
<dbReference type="InterPro" id="IPR033671">
    <property type="entry name" value="TrmH"/>
</dbReference>
<dbReference type="Pfam" id="PF00588">
    <property type="entry name" value="SpoU_methylase"/>
    <property type="match status" value="1"/>
</dbReference>
<dbReference type="OrthoDB" id="9785673at2"/>
<evidence type="ECO:0000256" key="3">
    <source>
        <dbReference type="ARBA" id="ARBA00022679"/>
    </source>
</evidence>
<dbReference type="PANTHER" id="PTHR43453:SF1">
    <property type="entry name" value="TRNA_RRNA METHYLTRANSFERASE SPOU TYPE DOMAIN-CONTAINING PROTEIN"/>
    <property type="match status" value="1"/>
</dbReference>
<keyword evidence="1 7" id="KW-0820">tRNA-binding</keyword>
<dbReference type="InterPro" id="IPR029028">
    <property type="entry name" value="Alpha/beta_knot_MTases"/>
</dbReference>
<dbReference type="InterPro" id="IPR029026">
    <property type="entry name" value="tRNA_m1G_MTases_N"/>
</dbReference>
<dbReference type="CDD" id="cd18092">
    <property type="entry name" value="SpoU-like_TrmH"/>
    <property type="match status" value="1"/>
</dbReference>
<evidence type="ECO:0000259" key="8">
    <source>
        <dbReference type="Pfam" id="PF00588"/>
    </source>
</evidence>
<dbReference type="Proteomes" id="UP000004690">
    <property type="component" value="Unassembled WGS sequence"/>
</dbReference>
<dbReference type="EC" id="2.1.1.34" evidence="7"/>
<dbReference type="eggNOG" id="COG0566">
    <property type="taxonomic scope" value="Bacteria"/>
</dbReference>
<dbReference type="RefSeq" id="WP_008613928.1">
    <property type="nucleotide sequence ID" value="NZ_JH651379.1"/>
</dbReference>
<keyword evidence="5 7" id="KW-0819">tRNA processing</keyword>
<feature type="binding site" evidence="7">
    <location>
        <position position="151"/>
    </location>
    <ligand>
        <name>S-adenosyl-L-methionine</name>
        <dbReference type="ChEBI" id="CHEBI:59789"/>
    </ligand>
</feature>
<feature type="domain" description="tRNA/rRNA methyltransferase SpoU type" evidence="8">
    <location>
        <begin position="32"/>
        <end position="170"/>
    </location>
</feature>
<evidence type="ECO:0000313" key="9">
    <source>
        <dbReference type="EMBL" id="EIJ40016.1"/>
    </source>
</evidence>
<dbReference type="STRING" id="926559.JoomaDRAFT_3063"/>
<proteinExistence type="inferred from homology"/>
<evidence type="ECO:0000256" key="5">
    <source>
        <dbReference type="ARBA" id="ARBA00022694"/>
    </source>
</evidence>
<protein>
    <recommendedName>
        <fullName evidence="7">tRNA (guanosine(18)-2'-O)-methyltransferase</fullName>
        <ecNumber evidence="7">2.1.1.34</ecNumber>
    </recommendedName>
    <alternativeName>
        <fullName evidence="7">tRNA [Gm18] methyltransferase</fullName>
    </alternativeName>
</protein>
<evidence type="ECO:0000256" key="6">
    <source>
        <dbReference type="ARBA" id="ARBA00022884"/>
    </source>
</evidence>
<name>I3C8S3_9FLAO</name>
<evidence type="ECO:0000256" key="2">
    <source>
        <dbReference type="ARBA" id="ARBA00022603"/>
    </source>
</evidence>
<dbReference type="GO" id="GO:0000049">
    <property type="term" value="F:tRNA binding"/>
    <property type="evidence" value="ECO:0007669"/>
    <property type="project" value="UniProtKB-UniRule"/>
</dbReference>
<dbReference type="SUPFAM" id="SSF75217">
    <property type="entry name" value="alpha/beta knot"/>
    <property type="match status" value="1"/>
</dbReference>
<keyword evidence="6 7" id="KW-0694">RNA-binding</keyword>
<dbReference type="AlphaFoldDB" id="I3C8S3"/>
<comment type="similarity">
    <text evidence="7">Belongs to the class IV-like SAM-binding methyltransferase superfamily. RNA methyltransferase TrmH family.</text>
</comment>
<evidence type="ECO:0000256" key="4">
    <source>
        <dbReference type="ARBA" id="ARBA00022691"/>
    </source>
</evidence>
<feature type="binding site" evidence="7">
    <location>
        <position position="108"/>
    </location>
    <ligand>
        <name>S-adenosyl-L-methionine</name>
        <dbReference type="ChEBI" id="CHEBI:59789"/>
    </ligand>
</feature>
<dbReference type="PANTHER" id="PTHR43453">
    <property type="entry name" value="RRNA METHYLASE-LIKE"/>
    <property type="match status" value="1"/>
</dbReference>
<keyword evidence="4 7" id="KW-0949">S-adenosyl-L-methionine</keyword>
<dbReference type="GO" id="GO:0002938">
    <property type="term" value="P:tRNA guanine ribose methylation"/>
    <property type="evidence" value="ECO:0007669"/>
    <property type="project" value="UniProtKB-UniRule"/>
</dbReference>
<evidence type="ECO:0000313" key="10">
    <source>
        <dbReference type="Proteomes" id="UP000004690"/>
    </source>
</evidence>
<evidence type="ECO:0000256" key="7">
    <source>
        <dbReference type="HAMAP-Rule" id="MF_02060"/>
    </source>
</evidence>
<comment type="caution">
    <text evidence="7">Lacks conserved residue(s) required for the propagation of feature annotation.</text>
</comment>
<comment type="function">
    <text evidence="7">Catalyzes the 2'-O methylation of guanosine at position 18 in tRNA.</text>
</comment>
<keyword evidence="2 7" id="KW-0489">Methyltransferase</keyword>